<evidence type="ECO:0000313" key="2">
    <source>
        <dbReference type="EMBL" id="MBX8631330.1"/>
    </source>
</evidence>
<reference evidence="2" key="1">
    <citation type="submission" date="2021-04" db="EMBL/GenBank/DDBJ databases">
        <title>Genomic insights into ecological role and evolution of a novel Thermoplasmata order Candidatus Sysuiplasmatales.</title>
        <authorList>
            <person name="Yuan Y."/>
        </authorList>
    </citation>
    <scope>NUCLEOTIDE SEQUENCE</scope>
    <source>
        <strain evidence="2">YP2-bin.285</strain>
    </source>
</reference>
<dbReference type="AlphaFoldDB" id="A0A8J7YSG2"/>
<proteinExistence type="predicted"/>
<evidence type="ECO:0000256" key="1">
    <source>
        <dbReference type="SAM" id="Coils"/>
    </source>
</evidence>
<organism evidence="2 3">
    <name type="scientific">Candidatus Sysuiplasma superficiale</name>
    <dbReference type="NCBI Taxonomy" id="2823368"/>
    <lineage>
        <taxon>Archaea</taxon>
        <taxon>Methanobacteriati</taxon>
        <taxon>Thermoplasmatota</taxon>
        <taxon>Thermoplasmata</taxon>
        <taxon>Candidatus Sysuiplasmatales</taxon>
        <taxon>Candidatus Sysuiplasmataceae</taxon>
        <taxon>Candidatus Sysuiplasma</taxon>
    </lineage>
</organism>
<dbReference type="Proteomes" id="UP000716004">
    <property type="component" value="Unassembled WGS sequence"/>
</dbReference>
<dbReference type="EMBL" id="JAGVSJ010000003">
    <property type="protein sequence ID" value="MBX8631330.1"/>
    <property type="molecule type" value="Genomic_DNA"/>
</dbReference>
<protein>
    <submittedName>
        <fullName evidence="2">Uncharacterized protein</fullName>
    </submittedName>
</protein>
<keyword evidence="1" id="KW-0175">Coiled coil</keyword>
<evidence type="ECO:0000313" key="3">
    <source>
        <dbReference type="Proteomes" id="UP000716004"/>
    </source>
</evidence>
<feature type="coiled-coil region" evidence="1">
    <location>
        <begin position="17"/>
        <end position="44"/>
    </location>
</feature>
<name>A0A8J7YSG2_9ARCH</name>
<gene>
    <name evidence="2" type="ORF">J9259_02235</name>
</gene>
<accession>A0A8J7YSG2</accession>
<comment type="caution">
    <text evidence="2">The sequence shown here is derived from an EMBL/GenBank/DDBJ whole genome shotgun (WGS) entry which is preliminary data.</text>
</comment>
<sequence>MPNRSKPKEEDWFKALEAELDREASSIREDVVELNRKKAEINREALQDFWRIWLRFNRSNIHFSIQPEYSEFLRFTEFPDGWQLKEDFRFSSLNSIELTDRTSEEGRMGDRLRLFYYTLEGKNYLRLTFEYFEGEHYYKYSGWKRLFGQYVLYDVSISAFNATKFHEILADVVKAWFESHLRRSRDSFLEHLKVHYPAGTPYSE</sequence>